<evidence type="ECO:0000313" key="3">
    <source>
        <dbReference type="EMBL" id="GGD82714.1"/>
    </source>
</evidence>
<comment type="caution">
    <text evidence="3">The sequence shown here is derived from an EMBL/GenBank/DDBJ whole genome shotgun (WGS) entry which is preliminary data.</text>
</comment>
<feature type="signal peptide" evidence="1">
    <location>
        <begin position="1"/>
        <end position="18"/>
    </location>
</feature>
<gene>
    <name evidence="3" type="ORF">GCM10011514_53510</name>
</gene>
<accession>A0A916ZAJ8</accession>
<keyword evidence="4" id="KW-1185">Reference proteome</keyword>
<evidence type="ECO:0000259" key="2">
    <source>
        <dbReference type="Pfam" id="PF13568"/>
    </source>
</evidence>
<dbReference type="Proteomes" id="UP000609064">
    <property type="component" value="Unassembled WGS sequence"/>
</dbReference>
<protein>
    <recommendedName>
        <fullName evidence="2">Outer membrane protein beta-barrel domain-containing protein</fullName>
    </recommendedName>
</protein>
<reference evidence="3" key="1">
    <citation type="journal article" date="2014" name="Int. J. Syst. Evol. Microbiol.">
        <title>Complete genome sequence of Corynebacterium casei LMG S-19264T (=DSM 44701T), isolated from a smear-ripened cheese.</title>
        <authorList>
            <consortium name="US DOE Joint Genome Institute (JGI-PGF)"/>
            <person name="Walter F."/>
            <person name="Albersmeier A."/>
            <person name="Kalinowski J."/>
            <person name="Ruckert C."/>
        </authorList>
    </citation>
    <scope>NUCLEOTIDE SEQUENCE</scope>
    <source>
        <strain evidence="3">CGMCC 1.15958</strain>
    </source>
</reference>
<feature type="chain" id="PRO_5036758119" description="Outer membrane protein beta-barrel domain-containing protein" evidence="1">
    <location>
        <begin position="19"/>
        <end position="273"/>
    </location>
</feature>
<organism evidence="3 4">
    <name type="scientific">Emticicia aquatilis</name>
    <dbReference type="NCBI Taxonomy" id="1537369"/>
    <lineage>
        <taxon>Bacteria</taxon>
        <taxon>Pseudomonadati</taxon>
        <taxon>Bacteroidota</taxon>
        <taxon>Cytophagia</taxon>
        <taxon>Cytophagales</taxon>
        <taxon>Leadbetterellaceae</taxon>
        <taxon>Emticicia</taxon>
    </lineage>
</organism>
<sequence length="273" mass="30747">MKKLLLGLLSIVSSSIFAQERADTTKMKTDSVKVDTLINSKEVTKKRKKVEEDTLSYLQEFKRDGVKFQFGLRGGVSFGRYNLTEIKDVVRVTSSGLPQFPIVRDNFLNNAQSALGYLGGVFVRMTRGSFYFQPEAIYAQKGGKFDILQTNGTLFKRVNGTINAVDIPLLFGLRFRQGRIFAGPVASFPMQFNKEIEDALKVYTVKDLKNELLSRPKFGVNAGIGFEFKHFFIEGRYEGLFANVIDYEIGPTNNPVQFQMSPSQFQISIGLVK</sequence>
<keyword evidence="1" id="KW-0732">Signal</keyword>
<dbReference type="Pfam" id="PF13568">
    <property type="entry name" value="OMP_b-brl_2"/>
    <property type="match status" value="1"/>
</dbReference>
<feature type="domain" description="Outer membrane protein beta-barrel" evidence="2">
    <location>
        <begin position="67"/>
        <end position="238"/>
    </location>
</feature>
<dbReference type="AlphaFoldDB" id="A0A916ZAJ8"/>
<dbReference type="InterPro" id="IPR025665">
    <property type="entry name" value="Beta-barrel_OMP_2"/>
</dbReference>
<reference evidence="3" key="2">
    <citation type="submission" date="2020-09" db="EMBL/GenBank/DDBJ databases">
        <authorList>
            <person name="Sun Q."/>
            <person name="Zhou Y."/>
        </authorList>
    </citation>
    <scope>NUCLEOTIDE SEQUENCE</scope>
    <source>
        <strain evidence="3">CGMCC 1.15958</strain>
    </source>
</reference>
<dbReference type="EMBL" id="BMKK01000021">
    <property type="protein sequence ID" value="GGD82714.1"/>
    <property type="molecule type" value="Genomic_DNA"/>
</dbReference>
<dbReference type="RefSeq" id="WP_188771367.1">
    <property type="nucleotide sequence ID" value="NZ_BMKK01000021.1"/>
</dbReference>
<name>A0A916ZAJ8_9BACT</name>
<evidence type="ECO:0000313" key="4">
    <source>
        <dbReference type="Proteomes" id="UP000609064"/>
    </source>
</evidence>
<evidence type="ECO:0000256" key="1">
    <source>
        <dbReference type="SAM" id="SignalP"/>
    </source>
</evidence>
<proteinExistence type="predicted"/>